<dbReference type="PANTHER" id="PTHR43034:SF2">
    <property type="entry name" value="ION-TRANSLOCATING OXIDOREDUCTASE COMPLEX SUBUNIT C"/>
    <property type="match status" value="1"/>
</dbReference>
<keyword evidence="11" id="KW-1185">Reference proteome</keyword>
<comment type="caution">
    <text evidence="10">The sequence shown here is derived from an EMBL/GenBank/DDBJ whole genome shotgun (WGS) entry which is preliminary data.</text>
</comment>
<evidence type="ECO:0000256" key="6">
    <source>
        <dbReference type="ARBA" id="ARBA00023004"/>
    </source>
</evidence>
<keyword evidence="7" id="KW-0411">Iron-sulfur</keyword>
<evidence type="ECO:0000256" key="5">
    <source>
        <dbReference type="ARBA" id="ARBA00022982"/>
    </source>
</evidence>
<evidence type="ECO:0000256" key="4">
    <source>
        <dbReference type="ARBA" id="ARBA00022737"/>
    </source>
</evidence>
<gene>
    <name evidence="10" type="primary">prdC</name>
    <name evidence="10" type="ORF">EXD82_01710</name>
</gene>
<feature type="domain" description="NADH-ubiquinone oxidoreductase 51kDa subunit FMN-binding" evidence="8">
    <location>
        <begin position="82"/>
        <end position="225"/>
    </location>
</feature>
<evidence type="ECO:0000256" key="1">
    <source>
        <dbReference type="ARBA" id="ARBA00022448"/>
    </source>
</evidence>
<dbReference type="NCBIfam" id="TIGR04481">
    <property type="entry name" value="PR_assoc_PrdC"/>
    <property type="match status" value="1"/>
</dbReference>
<evidence type="ECO:0000256" key="2">
    <source>
        <dbReference type="ARBA" id="ARBA00022485"/>
    </source>
</evidence>
<keyword evidence="2" id="KW-0004">4Fe-4S</keyword>
<protein>
    <submittedName>
        <fullName evidence="10">Proline reductase-associated electron transfer protein PrdC</fullName>
    </submittedName>
</protein>
<keyword evidence="4" id="KW-0677">Repeat</keyword>
<dbReference type="GO" id="GO:0046872">
    <property type="term" value="F:metal ion binding"/>
    <property type="evidence" value="ECO:0007669"/>
    <property type="project" value="UniProtKB-KW"/>
</dbReference>
<evidence type="ECO:0000256" key="7">
    <source>
        <dbReference type="ARBA" id="ARBA00023014"/>
    </source>
</evidence>
<dbReference type="InterPro" id="IPR010208">
    <property type="entry name" value="Ion_transpt_RnfC/RsxC"/>
</dbReference>
<evidence type="ECO:0000313" key="10">
    <source>
        <dbReference type="EMBL" id="TQQ85488.1"/>
    </source>
</evidence>
<keyword evidence="1" id="KW-0813">Transport</keyword>
<reference evidence="10 11" key="1">
    <citation type="submission" date="2019-02" db="EMBL/GenBank/DDBJ databases">
        <title>Peptostreptococcaceae bacterium ZHW00191 nov., a new bacterium isolated from the human gut.</title>
        <authorList>
            <person name="Zhou H.-W."/>
            <person name="Chen X.-J."/>
        </authorList>
    </citation>
    <scope>NUCLEOTIDE SEQUENCE [LARGE SCALE GENOMIC DNA]</scope>
    <source>
        <strain evidence="10 11">ZHW00191</strain>
    </source>
</reference>
<evidence type="ECO:0000256" key="3">
    <source>
        <dbReference type="ARBA" id="ARBA00022723"/>
    </source>
</evidence>
<dbReference type="GO" id="GO:0009055">
    <property type="term" value="F:electron transfer activity"/>
    <property type="evidence" value="ECO:0007669"/>
    <property type="project" value="InterPro"/>
</dbReference>
<keyword evidence="3" id="KW-0479">Metal-binding</keyword>
<dbReference type="InterPro" id="IPR026902">
    <property type="entry name" value="RnfC_N"/>
</dbReference>
<dbReference type="Pfam" id="PF13375">
    <property type="entry name" value="RnfC_N"/>
    <property type="match status" value="1"/>
</dbReference>
<keyword evidence="5" id="KW-0249">Electron transport</keyword>
<dbReference type="InterPro" id="IPR011538">
    <property type="entry name" value="Nuo51_FMN-bd"/>
</dbReference>
<dbReference type="GO" id="GO:0016020">
    <property type="term" value="C:membrane"/>
    <property type="evidence" value="ECO:0007669"/>
    <property type="project" value="InterPro"/>
</dbReference>
<dbReference type="InterPro" id="IPR037225">
    <property type="entry name" value="Nuo51_FMN-bd_sf"/>
</dbReference>
<proteinExistence type="predicted"/>
<evidence type="ECO:0000313" key="11">
    <source>
        <dbReference type="Proteomes" id="UP000317863"/>
    </source>
</evidence>
<dbReference type="GO" id="GO:0051539">
    <property type="term" value="F:4 iron, 4 sulfur cluster binding"/>
    <property type="evidence" value="ECO:0007669"/>
    <property type="project" value="UniProtKB-KW"/>
</dbReference>
<dbReference type="EMBL" id="SGJB01000002">
    <property type="protein sequence ID" value="TQQ85488.1"/>
    <property type="molecule type" value="Genomic_DNA"/>
</dbReference>
<accession>A0A544QXW2</accession>
<name>A0A544QXW2_9FIRM</name>
<dbReference type="Gene3D" id="3.40.50.11540">
    <property type="entry name" value="NADH-ubiquinone oxidoreductase 51kDa subunit"/>
    <property type="match status" value="1"/>
</dbReference>
<dbReference type="SUPFAM" id="SSF142019">
    <property type="entry name" value="Nqo1 FMN-binding domain-like"/>
    <property type="match status" value="1"/>
</dbReference>
<dbReference type="Proteomes" id="UP000317863">
    <property type="component" value="Unassembled WGS sequence"/>
</dbReference>
<keyword evidence="6" id="KW-0408">Iron</keyword>
<dbReference type="AlphaFoldDB" id="A0A544QXW2"/>
<dbReference type="Pfam" id="PF01512">
    <property type="entry name" value="Complex1_51K"/>
    <property type="match status" value="1"/>
</dbReference>
<evidence type="ECO:0000259" key="9">
    <source>
        <dbReference type="Pfam" id="PF13375"/>
    </source>
</evidence>
<organism evidence="10 11">
    <name type="scientific">Peptacetobacter hominis</name>
    <dbReference type="NCBI Taxonomy" id="2743610"/>
    <lineage>
        <taxon>Bacteria</taxon>
        <taxon>Bacillati</taxon>
        <taxon>Bacillota</taxon>
        <taxon>Clostridia</taxon>
        <taxon>Peptostreptococcales</taxon>
        <taxon>Peptostreptococcaceae</taxon>
        <taxon>Peptacetobacter</taxon>
    </lineage>
</organism>
<dbReference type="OrthoDB" id="9767754at2"/>
<dbReference type="InterPro" id="IPR031001">
    <property type="entry name" value="PR_assoc_PrdC"/>
</dbReference>
<dbReference type="PANTHER" id="PTHR43034">
    <property type="entry name" value="ION-TRANSLOCATING OXIDOREDUCTASE COMPLEX SUBUNIT C"/>
    <property type="match status" value="1"/>
</dbReference>
<feature type="domain" description="RnfC Barrel sandwich hybrid" evidence="9">
    <location>
        <begin position="5"/>
        <end position="58"/>
    </location>
</feature>
<sequence length="393" mass="42484">MLLRMELRQHVGAPCRPVVQVGEHVKKGQLIAEPTGLGANIHASMYGTVKEISDTAIFIEADEEQPDEFVKIKETDSYLEAIQEAGIVGAGGAGFPAHVKYKGDIEGGYVIVNAAECEPILAHNMEYVENHAAELVRGLKYLVEITKAVKGYIAIKPHHTKALIALGKASKEEANIEIKYLPNMYPAGDERVIVREILGVELQPGQLPSVAKAIISNVETVKNVVAAIEERKPVITKDLTVAGRVKDEDAQSGKVFMDAPIGLPVSYFIDQCGGIQEPYGEIVLGGPFTGKHGELDAPVTKTLGGIIVSMPLMKESRKLGIICCECGAQEERLEQIASLMDAEIIAEARCKRMTEVNGRYRCDLPGMCPGQAETVLKLKSQGAEALLISNCED</sequence>
<evidence type="ECO:0000259" key="8">
    <source>
        <dbReference type="Pfam" id="PF01512"/>
    </source>
</evidence>